<evidence type="ECO:0000313" key="2">
    <source>
        <dbReference type="EMBL" id="KAF6802393.1"/>
    </source>
</evidence>
<reference evidence="2" key="1">
    <citation type="journal article" date="2020" name="Phytopathology">
        <title>Genome Sequence Resources of Colletotrichum truncatum, C. plurivorum, C. musicola, and C. sojae: Four Species Pathogenic to Soybean (Glycine max).</title>
        <authorList>
            <person name="Rogerio F."/>
            <person name="Boufleur T.R."/>
            <person name="Ciampi-Guillardi M."/>
            <person name="Sukno S.A."/>
            <person name="Thon M.R."/>
            <person name="Massola Junior N.S."/>
            <person name="Baroncelli R."/>
        </authorList>
    </citation>
    <scope>NUCLEOTIDE SEQUENCE</scope>
    <source>
        <strain evidence="2">LFN0074</strain>
    </source>
</reference>
<evidence type="ECO:0000313" key="3">
    <source>
        <dbReference type="Proteomes" id="UP000639643"/>
    </source>
</evidence>
<dbReference type="Proteomes" id="UP000639643">
    <property type="component" value="Unassembled WGS sequence"/>
</dbReference>
<organism evidence="2 3">
    <name type="scientific">Colletotrichum musicola</name>
    <dbReference type="NCBI Taxonomy" id="2175873"/>
    <lineage>
        <taxon>Eukaryota</taxon>
        <taxon>Fungi</taxon>
        <taxon>Dikarya</taxon>
        <taxon>Ascomycota</taxon>
        <taxon>Pezizomycotina</taxon>
        <taxon>Sordariomycetes</taxon>
        <taxon>Hypocreomycetidae</taxon>
        <taxon>Glomerellales</taxon>
        <taxon>Glomerellaceae</taxon>
        <taxon>Colletotrichum</taxon>
        <taxon>Colletotrichum orchidearum species complex</taxon>
    </lineage>
</organism>
<feature type="region of interest" description="Disordered" evidence="1">
    <location>
        <begin position="1"/>
        <end position="27"/>
    </location>
</feature>
<protein>
    <submittedName>
        <fullName evidence="2">Uncharacterized protein</fullName>
    </submittedName>
</protein>
<proteinExistence type="predicted"/>
<dbReference type="EMBL" id="WIGM01001272">
    <property type="protein sequence ID" value="KAF6802393.1"/>
    <property type="molecule type" value="Genomic_DNA"/>
</dbReference>
<comment type="caution">
    <text evidence="2">The sequence shown here is derived from an EMBL/GenBank/DDBJ whole genome shotgun (WGS) entry which is preliminary data.</text>
</comment>
<gene>
    <name evidence="2" type="ORF">CMUS01_15363</name>
</gene>
<feature type="compositionally biased region" description="Acidic residues" evidence="1">
    <location>
        <begin position="99"/>
        <end position="115"/>
    </location>
</feature>
<dbReference type="AlphaFoldDB" id="A0A8H6IXE3"/>
<evidence type="ECO:0000256" key="1">
    <source>
        <dbReference type="SAM" id="MobiDB-lite"/>
    </source>
</evidence>
<feature type="compositionally biased region" description="Acidic residues" evidence="1">
    <location>
        <begin position="193"/>
        <end position="213"/>
    </location>
</feature>
<feature type="region of interest" description="Disordered" evidence="1">
    <location>
        <begin position="71"/>
        <end position="219"/>
    </location>
</feature>
<feature type="compositionally biased region" description="Low complexity" evidence="1">
    <location>
        <begin position="143"/>
        <end position="192"/>
    </location>
</feature>
<accession>A0A8H6IXE3</accession>
<keyword evidence="3" id="KW-1185">Reference proteome</keyword>
<name>A0A8H6IXE3_9PEZI</name>
<sequence length="219" mass="23429">MLGSQAFYHRTHRGQHHHHSPALLHPSPPSPCLLLSPSPLPRLLLLTPATGQPPQSSALLAVLCWDERRGHPPGRARSPGSLSPPDLEIEGNDGHAFEDGDEVLLDLGNEEEDDDQGRPGWARTPEDDGRRRAELPHVLKQSTLKPLKKPTTIATTTTTTPTGVHPAPASGPASAAVSAADAALPPLSGDLPEGSDYEYEDSDIELDMGEQDDADKKQT</sequence>
<feature type="compositionally biased region" description="Basic residues" evidence="1">
    <location>
        <begin position="9"/>
        <end position="20"/>
    </location>
</feature>
<feature type="compositionally biased region" description="Basic and acidic residues" evidence="1">
    <location>
        <begin position="124"/>
        <end position="137"/>
    </location>
</feature>